<dbReference type="Pfam" id="PF26061">
    <property type="entry name" value="DUF8021"/>
    <property type="match status" value="1"/>
</dbReference>
<sequence>MIPSILLLSLAAIVSADCPRSFLKNLTETYVRAQAVGDYDTFLSIINPTSGYRENGFLVSIPDSMPAIPVHIDFTRSVHDTVQCATFTEIIAATDPHPYVIHTRMEFSPGDPQARLIESVITDKGDWYFNAKGTLALNARESWEAIPKEKQESREVIRGVADSYFDRFGNASVVVPWGAPCYRVEGGFAVNGNLTASGDCIQEFPDSIYFPYRRYVIDQEYGAVDVFVGFPGLDSTEADKPMPDSHLFRVEGAKIKYVHTNSACVSDGCGNATMPQPT</sequence>
<evidence type="ECO:0000256" key="1">
    <source>
        <dbReference type="SAM" id="SignalP"/>
    </source>
</evidence>
<name>A0A9P7Y9U3_9HELO</name>
<feature type="domain" description="DUF8021" evidence="2">
    <location>
        <begin position="150"/>
        <end position="261"/>
    </location>
</feature>
<dbReference type="AlphaFoldDB" id="A0A9P7Y9U3"/>
<dbReference type="OrthoDB" id="3515051at2759"/>
<protein>
    <recommendedName>
        <fullName evidence="2">DUF8021 domain-containing protein</fullName>
    </recommendedName>
</protein>
<dbReference type="EMBL" id="MU251817">
    <property type="protein sequence ID" value="KAG9229083.1"/>
    <property type="molecule type" value="Genomic_DNA"/>
</dbReference>
<gene>
    <name evidence="3" type="ORF">BJ875DRAFT_475830</name>
</gene>
<keyword evidence="4" id="KW-1185">Reference proteome</keyword>
<proteinExistence type="predicted"/>
<keyword evidence="1" id="KW-0732">Signal</keyword>
<dbReference type="InterPro" id="IPR058334">
    <property type="entry name" value="DUF8021"/>
</dbReference>
<feature type="signal peptide" evidence="1">
    <location>
        <begin position="1"/>
        <end position="16"/>
    </location>
</feature>
<dbReference type="Proteomes" id="UP000824998">
    <property type="component" value="Unassembled WGS sequence"/>
</dbReference>
<feature type="chain" id="PRO_5040377526" description="DUF8021 domain-containing protein" evidence="1">
    <location>
        <begin position="17"/>
        <end position="278"/>
    </location>
</feature>
<accession>A0A9P7Y9U3</accession>
<comment type="caution">
    <text evidence="3">The sequence shown here is derived from an EMBL/GenBank/DDBJ whole genome shotgun (WGS) entry which is preliminary data.</text>
</comment>
<evidence type="ECO:0000259" key="2">
    <source>
        <dbReference type="Pfam" id="PF26061"/>
    </source>
</evidence>
<evidence type="ECO:0000313" key="3">
    <source>
        <dbReference type="EMBL" id="KAG9229083.1"/>
    </source>
</evidence>
<reference evidence="3" key="1">
    <citation type="journal article" date="2021" name="IMA Fungus">
        <title>Genomic characterization of three marine fungi, including Emericellopsis atlantica sp. nov. with signatures of a generalist lifestyle and marine biomass degradation.</title>
        <authorList>
            <person name="Hagestad O.C."/>
            <person name="Hou L."/>
            <person name="Andersen J.H."/>
            <person name="Hansen E.H."/>
            <person name="Altermark B."/>
            <person name="Li C."/>
            <person name="Kuhnert E."/>
            <person name="Cox R.J."/>
            <person name="Crous P.W."/>
            <person name="Spatafora J.W."/>
            <person name="Lail K."/>
            <person name="Amirebrahimi M."/>
            <person name="Lipzen A."/>
            <person name="Pangilinan J."/>
            <person name="Andreopoulos W."/>
            <person name="Hayes R.D."/>
            <person name="Ng V."/>
            <person name="Grigoriev I.V."/>
            <person name="Jackson S.A."/>
            <person name="Sutton T.D.S."/>
            <person name="Dobson A.D.W."/>
            <person name="Rama T."/>
        </authorList>
    </citation>
    <scope>NUCLEOTIDE SEQUENCE</scope>
    <source>
        <strain evidence="3">TRa018bII</strain>
    </source>
</reference>
<organism evidence="3 4">
    <name type="scientific">Amylocarpus encephaloides</name>
    <dbReference type="NCBI Taxonomy" id="45428"/>
    <lineage>
        <taxon>Eukaryota</taxon>
        <taxon>Fungi</taxon>
        <taxon>Dikarya</taxon>
        <taxon>Ascomycota</taxon>
        <taxon>Pezizomycotina</taxon>
        <taxon>Leotiomycetes</taxon>
        <taxon>Helotiales</taxon>
        <taxon>Helotiales incertae sedis</taxon>
        <taxon>Amylocarpus</taxon>
    </lineage>
</organism>
<evidence type="ECO:0000313" key="4">
    <source>
        <dbReference type="Proteomes" id="UP000824998"/>
    </source>
</evidence>